<name>A0AAN9UD25_9PEZI</name>
<feature type="region of interest" description="Disordered" evidence="1">
    <location>
        <begin position="111"/>
        <end position="133"/>
    </location>
</feature>
<feature type="compositionally biased region" description="Basic and acidic residues" evidence="1">
    <location>
        <begin position="118"/>
        <end position="133"/>
    </location>
</feature>
<evidence type="ECO:0000256" key="2">
    <source>
        <dbReference type="SAM" id="Phobius"/>
    </source>
</evidence>
<feature type="transmembrane region" description="Helical" evidence="2">
    <location>
        <begin position="15"/>
        <end position="34"/>
    </location>
</feature>
<organism evidence="3 4">
    <name type="scientific">Diatrype stigma</name>
    <dbReference type="NCBI Taxonomy" id="117547"/>
    <lineage>
        <taxon>Eukaryota</taxon>
        <taxon>Fungi</taxon>
        <taxon>Dikarya</taxon>
        <taxon>Ascomycota</taxon>
        <taxon>Pezizomycotina</taxon>
        <taxon>Sordariomycetes</taxon>
        <taxon>Xylariomycetidae</taxon>
        <taxon>Xylariales</taxon>
        <taxon>Diatrypaceae</taxon>
        <taxon>Diatrype</taxon>
    </lineage>
</organism>
<proteinExistence type="predicted"/>
<comment type="caution">
    <text evidence="3">The sequence shown here is derived from an EMBL/GenBank/DDBJ whole genome shotgun (WGS) entry which is preliminary data.</text>
</comment>
<dbReference type="AlphaFoldDB" id="A0AAN9UD25"/>
<keyword evidence="4" id="KW-1185">Reference proteome</keyword>
<dbReference type="Proteomes" id="UP001320420">
    <property type="component" value="Unassembled WGS sequence"/>
</dbReference>
<dbReference type="EMBL" id="JAKJXP020000106">
    <property type="protein sequence ID" value="KAK7745676.1"/>
    <property type="molecule type" value="Genomic_DNA"/>
</dbReference>
<keyword evidence="2" id="KW-1133">Transmembrane helix</keyword>
<keyword evidence="2" id="KW-0812">Transmembrane</keyword>
<evidence type="ECO:0000313" key="3">
    <source>
        <dbReference type="EMBL" id="KAK7745676.1"/>
    </source>
</evidence>
<keyword evidence="2" id="KW-0472">Membrane</keyword>
<reference evidence="3 4" key="1">
    <citation type="submission" date="2024-02" db="EMBL/GenBank/DDBJ databases">
        <title>De novo assembly and annotation of 12 fungi associated with fruit tree decline syndrome in Ontario, Canada.</title>
        <authorList>
            <person name="Sulman M."/>
            <person name="Ellouze W."/>
            <person name="Ilyukhin E."/>
        </authorList>
    </citation>
    <scope>NUCLEOTIDE SEQUENCE [LARGE SCALE GENOMIC DNA]</scope>
    <source>
        <strain evidence="3 4">M11/M66-122</strain>
    </source>
</reference>
<protein>
    <submittedName>
        <fullName evidence="3">Uncharacterized protein</fullName>
    </submittedName>
</protein>
<gene>
    <name evidence="3" type="ORF">SLS62_009717</name>
</gene>
<evidence type="ECO:0000313" key="4">
    <source>
        <dbReference type="Proteomes" id="UP001320420"/>
    </source>
</evidence>
<sequence length="133" mass="15102">MGSNAVGALKIPQSLAIPAVISLILFLLSTYLLIPLWRRYRSRYSQYIPLDRISDHTSTIRGRIQEILTRWLVPSNWHLSPRDRLVIGDDASDAGFSSDDGEELDIVPAGHRHAFSLDTRHEPPDSTRRLSRE</sequence>
<accession>A0AAN9UD25</accession>
<evidence type="ECO:0000256" key="1">
    <source>
        <dbReference type="SAM" id="MobiDB-lite"/>
    </source>
</evidence>